<dbReference type="Proteomes" id="UP000030755">
    <property type="component" value="Unassembled WGS sequence"/>
</dbReference>
<dbReference type="STRING" id="988480.A0A075B1D1"/>
<name>A0A075B1D1_ROZAC</name>
<dbReference type="InterPro" id="IPR001680">
    <property type="entry name" value="WD40_rpt"/>
</dbReference>
<gene>
    <name evidence="4" type="ORF">O9G_004012</name>
</gene>
<evidence type="ECO:0000256" key="3">
    <source>
        <dbReference type="PROSITE-ProRule" id="PRU00221"/>
    </source>
</evidence>
<dbReference type="EMBL" id="KE560580">
    <property type="protein sequence ID" value="EPZ36353.1"/>
    <property type="molecule type" value="Genomic_DNA"/>
</dbReference>
<dbReference type="AlphaFoldDB" id="A0A075B1D1"/>
<dbReference type="Gene3D" id="2.130.10.10">
    <property type="entry name" value="YVTN repeat-like/Quinoprotein amine dehydrogenase"/>
    <property type="match status" value="2"/>
</dbReference>
<dbReference type="PROSITE" id="PS50294">
    <property type="entry name" value="WD_REPEATS_REGION"/>
    <property type="match status" value="1"/>
</dbReference>
<keyword evidence="5" id="KW-1185">Reference proteome</keyword>
<feature type="repeat" description="WD" evidence="3">
    <location>
        <begin position="225"/>
        <end position="261"/>
    </location>
</feature>
<dbReference type="PANTHER" id="PTHR22889">
    <property type="entry name" value="WD REPEAT-CONTAINING PROTEIN 89"/>
    <property type="match status" value="1"/>
</dbReference>
<evidence type="ECO:0000313" key="4">
    <source>
        <dbReference type="EMBL" id="EPZ36353.1"/>
    </source>
</evidence>
<reference evidence="4 5" key="1">
    <citation type="journal article" date="2013" name="Curr. Biol.">
        <title>Shared signatures of parasitism and phylogenomics unite Cryptomycota and microsporidia.</title>
        <authorList>
            <person name="James T.Y."/>
            <person name="Pelin A."/>
            <person name="Bonen L."/>
            <person name="Ahrendt S."/>
            <person name="Sain D."/>
            <person name="Corradi N."/>
            <person name="Stajich J.E."/>
        </authorList>
    </citation>
    <scope>NUCLEOTIDE SEQUENCE [LARGE SCALE GENOMIC DNA]</scope>
    <source>
        <strain evidence="4 5">CSF55</strain>
    </source>
</reference>
<dbReference type="InterPro" id="IPR036322">
    <property type="entry name" value="WD40_repeat_dom_sf"/>
</dbReference>
<dbReference type="PANTHER" id="PTHR22889:SF0">
    <property type="entry name" value="WD REPEAT-CONTAINING PROTEIN 89"/>
    <property type="match status" value="1"/>
</dbReference>
<evidence type="ECO:0000256" key="1">
    <source>
        <dbReference type="ARBA" id="ARBA00022574"/>
    </source>
</evidence>
<accession>A0A075B1D1</accession>
<dbReference type="SUPFAM" id="SSF50978">
    <property type="entry name" value="WD40 repeat-like"/>
    <property type="match status" value="1"/>
</dbReference>
<dbReference type="Pfam" id="PF00400">
    <property type="entry name" value="WD40"/>
    <property type="match status" value="1"/>
</dbReference>
<evidence type="ECO:0000256" key="2">
    <source>
        <dbReference type="ARBA" id="ARBA00022737"/>
    </source>
</evidence>
<keyword evidence="2" id="KW-0677">Repeat</keyword>
<dbReference type="OMA" id="FNTECSI"/>
<organism evidence="4 5">
    <name type="scientific">Rozella allomycis (strain CSF55)</name>
    <dbReference type="NCBI Taxonomy" id="988480"/>
    <lineage>
        <taxon>Eukaryota</taxon>
        <taxon>Fungi</taxon>
        <taxon>Fungi incertae sedis</taxon>
        <taxon>Cryptomycota</taxon>
        <taxon>Cryptomycota incertae sedis</taxon>
        <taxon>Rozella</taxon>
    </lineage>
</organism>
<sequence length="261" mass="29336">MPVQHLPLSPNSRITSLKKLNNFVFTTSSDGTCVVYDPRANIVSMTWSVKNALSCSDISGFIVATGSDKDLNNISNPIIYNESHGDDVTFIKFHEENTNMVFSSDVDGLISCSDYKLGNEDESLQMVLNEGTSVSSFNFLGNSKEYLSCLTHTENLSVWDLNNVTRIKSYGDLRTPFLETPSKFNYALNSMTFDNHLYTFCGSQSGALYLYHIGLNEIKLYESFLNGHSDIVRTCEYNQQKDYFISGGEDGIISFWTKQLE</sequence>
<dbReference type="InterPro" id="IPR039328">
    <property type="entry name" value="WDR89"/>
</dbReference>
<dbReference type="PROSITE" id="PS50082">
    <property type="entry name" value="WD_REPEATS_2"/>
    <property type="match status" value="1"/>
</dbReference>
<dbReference type="HOGENOM" id="CLU_037323_4_1_1"/>
<keyword evidence="1 3" id="KW-0853">WD repeat</keyword>
<dbReference type="OrthoDB" id="25131at2759"/>
<protein>
    <submittedName>
        <fullName evidence="4">Uncharacterized protein</fullName>
    </submittedName>
</protein>
<proteinExistence type="predicted"/>
<dbReference type="SMART" id="SM00320">
    <property type="entry name" value="WD40"/>
    <property type="match status" value="4"/>
</dbReference>
<evidence type="ECO:0000313" key="5">
    <source>
        <dbReference type="Proteomes" id="UP000030755"/>
    </source>
</evidence>
<dbReference type="InterPro" id="IPR015943">
    <property type="entry name" value="WD40/YVTN_repeat-like_dom_sf"/>
</dbReference>